<gene>
    <name evidence="1" type="ORF">ACFFPJ_13285</name>
</gene>
<dbReference type="InterPro" id="IPR019587">
    <property type="entry name" value="Polyketide_cyclase/dehydratase"/>
</dbReference>
<organism evidence="1 2">
    <name type="scientific">Microbacterium terregens</name>
    <dbReference type="NCBI Taxonomy" id="69363"/>
    <lineage>
        <taxon>Bacteria</taxon>
        <taxon>Bacillati</taxon>
        <taxon>Actinomycetota</taxon>
        <taxon>Actinomycetes</taxon>
        <taxon>Micrococcales</taxon>
        <taxon>Microbacteriaceae</taxon>
        <taxon>Microbacterium</taxon>
    </lineage>
</organism>
<evidence type="ECO:0000313" key="2">
    <source>
        <dbReference type="Proteomes" id="UP001589611"/>
    </source>
</evidence>
<dbReference type="RefSeq" id="WP_344715206.1">
    <property type="nucleotide sequence ID" value="NZ_BAAAWH010000001.1"/>
</dbReference>
<proteinExistence type="predicted"/>
<comment type="caution">
    <text evidence="1">The sequence shown here is derived from an EMBL/GenBank/DDBJ whole genome shotgun (WGS) entry which is preliminary data.</text>
</comment>
<keyword evidence="2" id="KW-1185">Reference proteome</keyword>
<protein>
    <submittedName>
        <fullName evidence="1">SRPBCC family protein</fullName>
    </submittedName>
</protein>
<dbReference type="Pfam" id="PF10604">
    <property type="entry name" value="Polyketide_cyc2"/>
    <property type="match status" value="1"/>
</dbReference>
<dbReference type="Gene3D" id="3.30.530.20">
    <property type="match status" value="1"/>
</dbReference>
<dbReference type="SUPFAM" id="SSF55961">
    <property type="entry name" value="Bet v1-like"/>
    <property type="match status" value="1"/>
</dbReference>
<dbReference type="EMBL" id="JBHMBE010000004">
    <property type="protein sequence ID" value="MFB9646769.1"/>
    <property type="molecule type" value="Genomic_DNA"/>
</dbReference>
<evidence type="ECO:0000313" key="1">
    <source>
        <dbReference type="EMBL" id="MFB9646769.1"/>
    </source>
</evidence>
<name>A0ABV5T2D8_9MICO</name>
<dbReference type="InterPro" id="IPR023393">
    <property type="entry name" value="START-like_dom_sf"/>
</dbReference>
<accession>A0ABV5T2D8</accession>
<sequence>MGVIEFDLTRTVHAGIPEVFARLADISGYNDWMPDHGSMLRRTQLTSPGAPALGTTYLDETSFGPTPGEISAFQPPRTLVYHWWIRSKAGRLRVEGWPAYRLEASDDHTTLVRHNAKVHTYGMYRLATPILRRIAKKERAATLEALAASFEPGGDRRAG</sequence>
<reference evidence="1 2" key="1">
    <citation type="submission" date="2024-09" db="EMBL/GenBank/DDBJ databases">
        <authorList>
            <person name="Sun Q."/>
            <person name="Mori K."/>
        </authorList>
    </citation>
    <scope>NUCLEOTIDE SEQUENCE [LARGE SCALE GENOMIC DNA]</scope>
    <source>
        <strain evidence="1 2">JCM 1342</strain>
    </source>
</reference>
<dbReference type="Proteomes" id="UP001589611">
    <property type="component" value="Unassembled WGS sequence"/>
</dbReference>